<sequence>MTDSRPTRYFGFHYRILRFLGLGWWHHPEEGKTSNFPGWYLYYSIVTQVVWVAGFVGLETIDPFVGEKEMDRFMFSLSFVITHNLTLIKLYIFFFKNFEIQEVVRILEIELYDYYQNIPKNRKTVKTSKIITGAFIFFGWLTIGNGNVYGTIQDIKWKSLVASLNDTSLRPVRTLPQPIYIPWDYQKDASYIPTFVLETVGLLWTGHIVMTIDTFIASVILHMGAQFEILNEAITTAYDRTMASLREGVHPNAVQERESVLLTAEDNDEKIVQSFVPREEIDAALETTFKNCFRQHQLLISCVERFSRTYSYGFMTQLLSSMAAICVVMVQVSQDASSFKSVRLITSVAFFVAMIIQLGIQCFTGNELTLQAERISDAVMQSKWERILPSQRKPLLMMMMRAQKPLRLTAAGFTHMDNACFLAIMKAAYSYYAVLSQRQE</sequence>
<comment type="caution">
    <text evidence="1">The sequence shown here is derived from an EMBL/GenBank/DDBJ whole genome shotgun (WGS) entry which is preliminary data.</text>
</comment>
<evidence type="ECO:0000313" key="1">
    <source>
        <dbReference type="EMBL" id="KAJ8733186.1"/>
    </source>
</evidence>
<organism evidence="1 2">
    <name type="scientific">Mythimna loreyi</name>
    <dbReference type="NCBI Taxonomy" id="667449"/>
    <lineage>
        <taxon>Eukaryota</taxon>
        <taxon>Metazoa</taxon>
        <taxon>Ecdysozoa</taxon>
        <taxon>Arthropoda</taxon>
        <taxon>Hexapoda</taxon>
        <taxon>Insecta</taxon>
        <taxon>Pterygota</taxon>
        <taxon>Neoptera</taxon>
        <taxon>Endopterygota</taxon>
        <taxon>Lepidoptera</taxon>
        <taxon>Glossata</taxon>
        <taxon>Ditrysia</taxon>
        <taxon>Noctuoidea</taxon>
        <taxon>Noctuidae</taxon>
        <taxon>Noctuinae</taxon>
        <taxon>Hadenini</taxon>
        <taxon>Mythimna</taxon>
    </lineage>
</organism>
<accession>A0ACC2R4T1</accession>
<proteinExistence type="predicted"/>
<protein>
    <submittedName>
        <fullName evidence="1">Uncharacterized protein</fullName>
    </submittedName>
</protein>
<reference evidence="1" key="1">
    <citation type="submission" date="2023-03" db="EMBL/GenBank/DDBJ databases">
        <title>Chromosome-level genomes of two armyworms, Mythimna separata and Mythimna loreyi, provide insights into the biosynthesis and reception of sex pheromones.</title>
        <authorList>
            <person name="Zhao H."/>
        </authorList>
    </citation>
    <scope>NUCLEOTIDE SEQUENCE</scope>
    <source>
        <strain evidence="1">BeijingLab</strain>
    </source>
</reference>
<keyword evidence="2" id="KW-1185">Reference proteome</keyword>
<name>A0ACC2R4T1_9NEOP</name>
<gene>
    <name evidence="1" type="ORF">PYW08_001484</name>
</gene>
<dbReference type="Proteomes" id="UP001231649">
    <property type="component" value="Chromosome 11"/>
</dbReference>
<evidence type="ECO:0000313" key="2">
    <source>
        <dbReference type="Proteomes" id="UP001231649"/>
    </source>
</evidence>
<dbReference type="EMBL" id="CM056787">
    <property type="protein sequence ID" value="KAJ8733186.1"/>
    <property type="molecule type" value="Genomic_DNA"/>
</dbReference>